<feature type="transmembrane region" description="Helical" evidence="8">
    <location>
        <begin position="96"/>
        <end position="117"/>
    </location>
</feature>
<evidence type="ECO:0000313" key="11">
    <source>
        <dbReference type="Proteomes" id="UP001207228"/>
    </source>
</evidence>
<evidence type="ECO:0000256" key="8">
    <source>
        <dbReference type="RuleBase" id="RU363032"/>
    </source>
</evidence>
<evidence type="ECO:0000256" key="5">
    <source>
        <dbReference type="ARBA" id="ARBA00022692"/>
    </source>
</evidence>
<dbReference type="InterPro" id="IPR000515">
    <property type="entry name" value="MetI-like"/>
</dbReference>
<keyword evidence="11" id="KW-1185">Reference proteome</keyword>
<feature type="transmembrane region" description="Helical" evidence="8">
    <location>
        <begin position="147"/>
        <end position="171"/>
    </location>
</feature>
<keyword evidence="6 8" id="KW-1133">Transmembrane helix</keyword>
<feature type="transmembrane region" description="Helical" evidence="8">
    <location>
        <begin position="197"/>
        <end position="216"/>
    </location>
</feature>
<comment type="caution">
    <text evidence="10">The sequence shown here is derived from an EMBL/GenBank/DDBJ whole genome shotgun (WGS) entry which is preliminary data.</text>
</comment>
<dbReference type="PANTHER" id="PTHR42929:SF1">
    <property type="entry name" value="INNER MEMBRANE ABC TRANSPORTER PERMEASE PROTEIN YDCU-RELATED"/>
    <property type="match status" value="1"/>
</dbReference>
<dbReference type="EMBL" id="JAPFQO010000006">
    <property type="protein sequence ID" value="MCX2740319.1"/>
    <property type="molecule type" value="Genomic_DNA"/>
</dbReference>
<feature type="domain" description="ABC transmembrane type-1" evidence="9">
    <location>
        <begin position="60"/>
        <end position="272"/>
    </location>
</feature>
<proteinExistence type="inferred from homology"/>
<feature type="transmembrane region" description="Helical" evidence="8">
    <location>
        <begin position="59"/>
        <end position="84"/>
    </location>
</feature>
<keyword evidence="4" id="KW-1003">Cell membrane</keyword>
<evidence type="ECO:0000256" key="4">
    <source>
        <dbReference type="ARBA" id="ARBA00022475"/>
    </source>
</evidence>
<keyword evidence="5 8" id="KW-0812">Transmembrane</keyword>
<evidence type="ECO:0000256" key="2">
    <source>
        <dbReference type="ARBA" id="ARBA00007069"/>
    </source>
</evidence>
<dbReference type="PANTHER" id="PTHR42929">
    <property type="entry name" value="INNER MEMBRANE ABC TRANSPORTER PERMEASE PROTEIN YDCU-RELATED-RELATED"/>
    <property type="match status" value="1"/>
</dbReference>
<dbReference type="InterPro" id="IPR035906">
    <property type="entry name" value="MetI-like_sf"/>
</dbReference>
<comment type="subcellular location">
    <subcellularLocation>
        <location evidence="1 8">Cell membrane</location>
        <topology evidence="1 8">Multi-pass membrane protein</topology>
    </subcellularLocation>
</comment>
<feature type="transmembrane region" description="Helical" evidence="8">
    <location>
        <begin position="12"/>
        <end position="39"/>
    </location>
</feature>
<feature type="transmembrane region" description="Helical" evidence="8">
    <location>
        <begin position="255"/>
        <end position="273"/>
    </location>
</feature>
<keyword evidence="7 8" id="KW-0472">Membrane</keyword>
<dbReference type="SUPFAM" id="SSF161098">
    <property type="entry name" value="MetI-like"/>
    <property type="match status" value="1"/>
</dbReference>
<evidence type="ECO:0000256" key="3">
    <source>
        <dbReference type="ARBA" id="ARBA00022448"/>
    </source>
</evidence>
<evidence type="ECO:0000259" key="9">
    <source>
        <dbReference type="PROSITE" id="PS50928"/>
    </source>
</evidence>
<dbReference type="PROSITE" id="PS50928">
    <property type="entry name" value="ABC_TM1"/>
    <property type="match status" value="1"/>
</dbReference>
<reference evidence="10 11" key="1">
    <citation type="submission" date="2022-11" db="EMBL/GenBank/DDBJ databases">
        <title>The characterization of three novel Bacteroidetes species and genomic analysis of their roles in tidal elemental geochemical cycles.</title>
        <authorList>
            <person name="Ma K.-J."/>
        </authorList>
    </citation>
    <scope>NUCLEOTIDE SEQUENCE [LARGE SCALE GENOMIC DNA]</scope>
    <source>
        <strain evidence="10 11">M82</strain>
    </source>
</reference>
<dbReference type="Gene3D" id="1.10.3720.10">
    <property type="entry name" value="MetI-like"/>
    <property type="match status" value="1"/>
</dbReference>
<organism evidence="10 11">
    <name type="scientific">Pontibacter anaerobius</name>
    <dbReference type="NCBI Taxonomy" id="2993940"/>
    <lineage>
        <taxon>Bacteria</taxon>
        <taxon>Pseudomonadati</taxon>
        <taxon>Bacteroidota</taxon>
        <taxon>Cytophagia</taxon>
        <taxon>Cytophagales</taxon>
        <taxon>Hymenobacteraceae</taxon>
        <taxon>Pontibacter</taxon>
    </lineage>
</organism>
<accession>A0ABT3RFX4</accession>
<dbReference type="Pfam" id="PF00528">
    <property type="entry name" value="BPD_transp_1"/>
    <property type="match status" value="1"/>
</dbReference>
<gene>
    <name evidence="10" type="ORF">OO017_10215</name>
</gene>
<comment type="similarity">
    <text evidence="2">Belongs to the binding-protein-dependent transport system permease family. CysTW subfamily.</text>
</comment>
<evidence type="ECO:0000313" key="10">
    <source>
        <dbReference type="EMBL" id="MCX2740319.1"/>
    </source>
</evidence>
<protein>
    <submittedName>
        <fullName evidence="10">ABC transporter permease subunit</fullName>
    </submittedName>
</protein>
<dbReference type="RefSeq" id="WP_266052379.1">
    <property type="nucleotide sequence ID" value="NZ_JAPFQO010000006.1"/>
</dbReference>
<evidence type="ECO:0000256" key="7">
    <source>
        <dbReference type="ARBA" id="ARBA00023136"/>
    </source>
</evidence>
<name>A0ABT3RFX4_9BACT</name>
<sequence length="280" mass="30839">MSKRKLYLRSVFLLLAVLPVVGGLLYGLAYSLGLAGALSSGFTLQHWQDVLASGAFLHALAYSVYIALSAILVATSAALFLTLYFKKSLRQGAMSYLLYLPLTIPALVMGFLVFQLLTKSGLASRVVFGLGWIADLQDFPSLVHDSWGFGIILAHVLMAVPFLTLLFHAIYREQNLDQLQQVSENLGAGQSHFVRRIAIPTILTTAAPNLLLYFIFVLGSYEVPLLIGSQQHQMVSVLAVQKFHRFNLLDIPQGYAISVAFTLFVLLLLSISLKKLQRHG</sequence>
<dbReference type="Proteomes" id="UP001207228">
    <property type="component" value="Unassembled WGS sequence"/>
</dbReference>
<evidence type="ECO:0000256" key="6">
    <source>
        <dbReference type="ARBA" id="ARBA00022989"/>
    </source>
</evidence>
<evidence type="ECO:0000256" key="1">
    <source>
        <dbReference type="ARBA" id="ARBA00004651"/>
    </source>
</evidence>
<keyword evidence="3 8" id="KW-0813">Transport</keyword>
<dbReference type="CDD" id="cd06261">
    <property type="entry name" value="TM_PBP2"/>
    <property type="match status" value="1"/>
</dbReference>